<name>A0A9P7N5D1_9HYPO</name>
<dbReference type="PANTHER" id="PTHR11496:SF83">
    <property type="entry name" value="HYDROXYACID-OXOACID TRANSHYDROGENASE, MITOCHONDRIAL"/>
    <property type="match status" value="1"/>
</dbReference>
<sequence>MVAPVRILPNGQILCQAAKRATSLLRTIQYTHPPSCPCHANPGYHKSPPSIVPRLREAGRRKYATPTSMNQELKEYAFEMAASSIRFGPGVTQEVGMDFKNLGATKVAVVTDATVDRLDAMRQVREGLTREGISFEVFSNVRVEPKDSS</sequence>
<organism evidence="3 4">
    <name type="scientific">Claviceps pusilla</name>
    <dbReference type="NCBI Taxonomy" id="123648"/>
    <lineage>
        <taxon>Eukaryota</taxon>
        <taxon>Fungi</taxon>
        <taxon>Dikarya</taxon>
        <taxon>Ascomycota</taxon>
        <taxon>Pezizomycotina</taxon>
        <taxon>Sordariomycetes</taxon>
        <taxon>Hypocreomycetidae</taxon>
        <taxon>Hypocreales</taxon>
        <taxon>Clavicipitaceae</taxon>
        <taxon>Claviceps</taxon>
    </lineage>
</organism>
<dbReference type="Proteomes" id="UP000748025">
    <property type="component" value="Unassembled WGS sequence"/>
</dbReference>
<dbReference type="OrthoDB" id="339764at2759"/>
<dbReference type="Gene3D" id="3.40.50.1970">
    <property type="match status" value="1"/>
</dbReference>
<dbReference type="AlphaFoldDB" id="A0A9P7N5D1"/>
<gene>
    <name evidence="3" type="ORF">E4U43_003296</name>
</gene>
<evidence type="ECO:0000256" key="1">
    <source>
        <dbReference type="ARBA" id="ARBA00023002"/>
    </source>
</evidence>
<dbReference type="Pfam" id="PF00465">
    <property type="entry name" value="Fe-ADH"/>
    <property type="match status" value="1"/>
</dbReference>
<dbReference type="EMBL" id="SRPW01002265">
    <property type="protein sequence ID" value="KAG5994177.1"/>
    <property type="molecule type" value="Genomic_DNA"/>
</dbReference>
<reference evidence="3" key="1">
    <citation type="journal article" date="2020" name="bioRxiv">
        <title>Whole genome comparisons of ergot fungi reveals the divergence and evolution of species within the genus Claviceps are the result of varying mechanisms driving genome evolution and host range expansion.</title>
        <authorList>
            <person name="Wyka S.A."/>
            <person name="Mondo S.J."/>
            <person name="Liu M."/>
            <person name="Dettman J."/>
            <person name="Nalam V."/>
            <person name="Broders K.D."/>
        </authorList>
    </citation>
    <scope>NUCLEOTIDE SEQUENCE</scope>
    <source>
        <strain evidence="3">CCC 602</strain>
    </source>
</reference>
<keyword evidence="1" id="KW-0560">Oxidoreductase</keyword>
<evidence type="ECO:0000259" key="2">
    <source>
        <dbReference type="Pfam" id="PF00465"/>
    </source>
</evidence>
<evidence type="ECO:0000313" key="3">
    <source>
        <dbReference type="EMBL" id="KAG5994177.1"/>
    </source>
</evidence>
<keyword evidence="4" id="KW-1185">Reference proteome</keyword>
<accession>A0A9P7N5D1</accession>
<dbReference type="InterPro" id="IPR001670">
    <property type="entry name" value="ADH_Fe/GldA"/>
</dbReference>
<dbReference type="GO" id="GO:0046872">
    <property type="term" value="F:metal ion binding"/>
    <property type="evidence" value="ECO:0007669"/>
    <property type="project" value="InterPro"/>
</dbReference>
<protein>
    <recommendedName>
        <fullName evidence="2">Alcohol dehydrogenase iron-type/glycerol dehydrogenase GldA domain-containing protein</fullName>
    </recommendedName>
</protein>
<comment type="caution">
    <text evidence="3">The sequence shown here is derived from an EMBL/GenBank/DDBJ whole genome shotgun (WGS) entry which is preliminary data.</text>
</comment>
<dbReference type="InterPro" id="IPR039697">
    <property type="entry name" value="Alcohol_dehydrogenase_Fe"/>
</dbReference>
<evidence type="ECO:0000313" key="4">
    <source>
        <dbReference type="Proteomes" id="UP000748025"/>
    </source>
</evidence>
<dbReference type="GO" id="GO:0004022">
    <property type="term" value="F:alcohol dehydrogenase (NAD+) activity"/>
    <property type="evidence" value="ECO:0007669"/>
    <property type="project" value="TreeGrafter"/>
</dbReference>
<proteinExistence type="predicted"/>
<feature type="domain" description="Alcohol dehydrogenase iron-type/glycerol dehydrogenase GldA" evidence="2">
    <location>
        <begin position="83"/>
        <end position="148"/>
    </location>
</feature>
<dbReference type="SUPFAM" id="SSF56796">
    <property type="entry name" value="Dehydroquinate synthase-like"/>
    <property type="match status" value="1"/>
</dbReference>
<dbReference type="PANTHER" id="PTHR11496">
    <property type="entry name" value="ALCOHOL DEHYDROGENASE"/>
    <property type="match status" value="1"/>
</dbReference>
<dbReference type="GO" id="GO:0005739">
    <property type="term" value="C:mitochondrion"/>
    <property type="evidence" value="ECO:0007669"/>
    <property type="project" value="TreeGrafter"/>
</dbReference>